<keyword evidence="2" id="KW-0731">Sigma factor</keyword>
<feature type="domain" description="RNA polymerase sigma factor 70 region 4 type 2" evidence="5">
    <location>
        <begin position="304"/>
        <end position="356"/>
    </location>
</feature>
<dbReference type="InterPro" id="IPR013324">
    <property type="entry name" value="RNA_pol_sigma_r3/r4-like"/>
</dbReference>
<dbReference type="Pfam" id="PF08281">
    <property type="entry name" value="Sigma70_r4_2"/>
    <property type="match status" value="1"/>
</dbReference>
<dbReference type="Proteomes" id="UP000238762">
    <property type="component" value="Unassembled WGS sequence"/>
</dbReference>
<keyword evidence="3" id="KW-0238">DNA-binding</keyword>
<proteinExistence type="predicted"/>
<protein>
    <submittedName>
        <fullName evidence="6">Group 3/4 sigma-70 RNA polymerase sigma factor</fullName>
    </submittedName>
</protein>
<reference evidence="6 7" key="1">
    <citation type="submission" date="2018-02" db="EMBL/GenBank/DDBJ databases">
        <authorList>
            <person name="Cohen D.B."/>
            <person name="Kent A.D."/>
        </authorList>
    </citation>
    <scope>NUCLEOTIDE SEQUENCE [LARGE SCALE GENOMIC DNA]</scope>
    <source>
        <strain evidence="6 7">CCAP 1448/3</strain>
    </source>
</reference>
<keyword evidence="4" id="KW-0804">Transcription</keyword>
<dbReference type="OrthoDB" id="527295at2"/>
<dbReference type="InterPro" id="IPR014284">
    <property type="entry name" value="RNA_pol_sigma-70_dom"/>
</dbReference>
<dbReference type="PANTHER" id="PTHR30385">
    <property type="entry name" value="SIGMA FACTOR F FLAGELLAR"/>
    <property type="match status" value="1"/>
</dbReference>
<evidence type="ECO:0000313" key="7">
    <source>
        <dbReference type="Proteomes" id="UP000238762"/>
    </source>
</evidence>
<reference evidence="6 7" key="2">
    <citation type="submission" date="2018-03" db="EMBL/GenBank/DDBJ databases">
        <title>The ancient ancestry and fast evolution of plastids.</title>
        <authorList>
            <person name="Moore K.R."/>
            <person name="Magnabosco C."/>
            <person name="Momper L."/>
            <person name="Gold D.A."/>
            <person name="Bosak T."/>
            <person name="Fournier G.P."/>
        </authorList>
    </citation>
    <scope>NUCLEOTIDE SEQUENCE [LARGE SCALE GENOMIC DNA]</scope>
    <source>
        <strain evidence="6 7">CCAP 1448/3</strain>
    </source>
</reference>
<dbReference type="CDD" id="cd06171">
    <property type="entry name" value="Sigma70_r4"/>
    <property type="match status" value="1"/>
</dbReference>
<organism evidence="6 7">
    <name type="scientific">Merismopedia glauca CCAP 1448/3</name>
    <dbReference type="NCBI Taxonomy" id="1296344"/>
    <lineage>
        <taxon>Bacteria</taxon>
        <taxon>Bacillati</taxon>
        <taxon>Cyanobacteriota</taxon>
        <taxon>Cyanophyceae</taxon>
        <taxon>Synechococcales</taxon>
        <taxon>Merismopediaceae</taxon>
        <taxon>Merismopedia</taxon>
    </lineage>
</organism>
<dbReference type="EMBL" id="PVWJ01000067">
    <property type="protein sequence ID" value="PSB02250.1"/>
    <property type="molecule type" value="Genomic_DNA"/>
</dbReference>
<dbReference type="SUPFAM" id="SSF88659">
    <property type="entry name" value="Sigma3 and sigma4 domains of RNA polymerase sigma factors"/>
    <property type="match status" value="1"/>
</dbReference>
<dbReference type="NCBIfam" id="TIGR02937">
    <property type="entry name" value="sigma70-ECF"/>
    <property type="match status" value="1"/>
</dbReference>
<name>A0A2T1C1U7_9CYAN</name>
<dbReference type="GO" id="GO:0016987">
    <property type="term" value="F:sigma factor activity"/>
    <property type="evidence" value="ECO:0007669"/>
    <property type="project" value="UniProtKB-KW"/>
</dbReference>
<dbReference type="InterPro" id="IPR013249">
    <property type="entry name" value="RNA_pol_sigma70_r4_t2"/>
</dbReference>
<dbReference type="GO" id="GO:0003677">
    <property type="term" value="F:DNA binding"/>
    <property type="evidence" value="ECO:0007669"/>
    <property type="project" value="UniProtKB-KW"/>
</dbReference>
<dbReference type="GO" id="GO:0006352">
    <property type="term" value="P:DNA-templated transcription initiation"/>
    <property type="evidence" value="ECO:0007669"/>
    <property type="project" value="InterPro"/>
</dbReference>
<sequence length="399" mass="45167">MRVRQNIVDIFSSFLQFEADRFSTWLSDPKLRRSMEKLLVNPSEAGNSANFWAMYWYKAWKLAANLPLPKAHLIAYLQEPCYWSAYKTTHNFTSNQYSVSDCFQLGIAQTDKILKGFNPERGAVLKNYASAIFSSLIRESLRQQGIIDICSPWALLRKISQKGLTQSLMAAGLSYPTISYYLLAWNCYKSVYTPTAPNATRKLDTPSKEVWEAVASAYRSQNHTLPHPTSPNAETLEKWLLNCAKAARSYFYPTPTSINMPTPGHETGEMIDTLAVSESTSLLGELIKEEETQARQTQQHQLREILVAAIASLSPDSRQILSMYYAQGLTQQQMAETLQTKQYTVSRRLSKAKEQLLLTLAKWSQNTLHISLTSDVLKDSTALLEEWLTTYYATPQAAP</sequence>
<keyword evidence="7" id="KW-1185">Reference proteome</keyword>
<evidence type="ECO:0000313" key="6">
    <source>
        <dbReference type="EMBL" id="PSB02250.1"/>
    </source>
</evidence>
<dbReference type="PANTHER" id="PTHR30385:SF7">
    <property type="entry name" value="RNA POLYMERASE SIGMA FACTOR FLIA"/>
    <property type="match status" value="1"/>
</dbReference>
<dbReference type="InterPro" id="IPR036388">
    <property type="entry name" value="WH-like_DNA-bd_sf"/>
</dbReference>
<evidence type="ECO:0000256" key="3">
    <source>
        <dbReference type="ARBA" id="ARBA00023125"/>
    </source>
</evidence>
<accession>A0A2T1C1U7</accession>
<comment type="caution">
    <text evidence="6">The sequence shown here is derived from an EMBL/GenBank/DDBJ whole genome shotgun (WGS) entry which is preliminary data.</text>
</comment>
<dbReference type="RefSeq" id="WP_106289290.1">
    <property type="nucleotide sequence ID" value="NZ_CAWNTC010000082.1"/>
</dbReference>
<keyword evidence="1" id="KW-0805">Transcription regulation</keyword>
<dbReference type="Gene3D" id="1.10.10.10">
    <property type="entry name" value="Winged helix-like DNA-binding domain superfamily/Winged helix DNA-binding domain"/>
    <property type="match status" value="1"/>
</dbReference>
<gene>
    <name evidence="6" type="ORF">C7B64_14060</name>
</gene>
<evidence type="ECO:0000256" key="4">
    <source>
        <dbReference type="ARBA" id="ARBA00023163"/>
    </source>
</evidence>
<evidence type="ECO:0000256" key="1">
    <source>
        <dbReference type="ARBA" id="ARBA00023015"/>
    </source>
</evidence>
<evidence type="ECO:0000259" key="5">
    <source>
        <dbReference type="Pfam" id="PF08281"/>
    </source>
</evidence>
<dbReference type="AlphaFoldDB" id="A0A2T1C1U7"/>
<evidence type="ECO:0000256" key="2">
    <source>
        <dbReference type="ARBA" id="ARBA00023082"/>
    </source>
</evidence>